<dbReference type="AlphaFoldDB" id="A0A2W5KBW4"/>
<dbReference type="EMBL" id="QFOZ01000001">
    <property type="protein sequence ID" value="PZP90012.1"/>
    <property type="molecule type" value="Genomic_DNA"/>
</dbReference>
<gene>
    <name evidence="1" type="ORF">DI579_02350</name>
</gene>
<proteinExistence type="predicted"/>
<name>A0A2W5KBW4_9ACTN</name>
<evidence type="ECO:0000313" key="2">
    <source>
        <dbReference type="Proteomes" id="UP000248606"/>
    </source>
</evidence>
<protein>
    <submittedName>
        <fullName evidence="1">Uncharacterized protein</fullName>
    </submittedName>
</protein>
<reference evidence="1 2" key="1">
    <citation type="submission" date="2017-08" db="EMBL/GenBank/DDBJ databases">
        <title>Infants hospitalized years apart are colonized by the same room-sourced microbial strains.</title>
        <authorList>
            <person name="Brooks B."/>
            <person name="Olm M.R."/>
            <person name="Firek B.A."/>
            <person name="Baker R."/>
            <person name="Thomas B.C."/>
            <person name="Morowitz M.J."/>
            <person name="Banfield J.F."/>
        </authorList>
    </citation>
    <scope>NUCLEOTIDE SEQUENCE [LARGE SCALE GENOMIC DNA]</scope>
    <source>
        <strain evidence="1">S2_006_000_R1_57</strain>
    </source>
</reference>
<evidence type="ECO:0000313" key="1">
    <source>
        <dbReference type="EMBL" id="PZP90012.1"/>
    </source>
</evidence>
<sequence length="78" mass="8333">MVDSMSSTKSMSSASPASLASNAQKFAGVTPEIIYQEVAQYLSKSLECNDDTDSAISFLNDAHDLLTQALDAVEDELD</sequence>
<comment type="caution">
    <text evidence="1">The sequence shown here is derived from an EMBL/GenBank/DDBJ whole genome shotgun (WGS) entry which is preliminary data.</text>
</comment>
<organism evidence="1 2">
    <name type="scientific">Lawsonella clevelandensis</name>
    <dbReference type="NCBI Taxonomy" id="1528099"/>
    <lineage>
        <taxon>Bacteria</taxon>
        <taxon>Bacillati</taxon>
        <taxon>Actinomycetota</taxon>
        <taxon>Actinomycetes</taxon>
        <taxon>Mycobacteriales</taxon>
        <taxon>Lawsonellaceae</taxon>
        <taxon>Lawsonella</taxon>
    </lineage>
</organism>
<accession>A0A2W5KBW4</accession>
<dbReference type="Proteomes" id="UP000248606">
    <property type="component" value="Unassembled WGS sequence"/>
</dbReference>